<keyword evidence="4" id="KW-1185">Reference proteome</keyword>
<sequence length="306" mass="32842">MLENTMLENTAETVVAAVADKESEAGLAYVVADLRRRGGRVRLVHVVPAMELLGSSEPMVVEGDTLRRAGSDVVDELAAALGHELPDAPVLTAVLFGPTVPELVGSARGARSIVVQRRPRGWRRVVTLSTANGVAAHASVPVVVVPGEWAPEPSREPVVVVGVDDVLTAPHLLATAFDEAELRHGRLRIVHAWHFDDAYDDLVLVGGAARAFEDELRHDLEREVAPTLRRHPDVAVELVVRHARAADMLTEESESAGLLLLGRHRPTLSWGPHLGSIVRAVLREAACPVMVVDPATAPPARDRTPG</sequence>
<proteinExistence type="inferred from homology"/>
<dbReference type="Gene3D" id="3.40.50.620">
    <property type="entry name" value="HUPs"/>
    <property type="match status" value="2"/>
</dbReference>
<comment type="caution">
    <text evidence="3">The sequence shown here is derived from an EMBL/GenBank/DDBJ whole genome shotgun (WGS) entry which is preliminary data.</text>
</comment>
<dbReference type="InterPro" id="IPR014729">
    <property type="entry name" value="Rossmann-like_a/b/a_fold"/>
</dbReference>
<evidence type="ECO:0000313" key="3">
    <source>
        <dbReference type="EMBL" id="MBB3043762.1"/>
    </source>
</evidence>
<dbReference type="Pfam" id="PF00582">
    <property type="entry name" value="Usp"/>
    <property type="match status" value="2"/>
</dbReference>
<dbReference type="InterPro" id="IPR006016">
    <property type="entry name" value="UspA"/>
</dbReference>
<dbReference type="AlphaFoldDB" id="A0A7W4VXT8"/>
<evidence type="ECO:0000313" key="4">
    <source>
        <dbReference type="Proteomes" id="UP000589626"/>
    </source>
</evidence>
<reference evidence="3 4" key="1">
    <citation type="submission" date="2020-08" db="EMBL/GenBank/DDBJ databases">
        <title>Sequencing the genomes of 1000 actinobacteria strains.</title>
        <authorList>
            <person name="Klenk H.-P."/>
        </authorList>
    </citation>
    <scope>NUCLEOTIDE SEQUENCE [LARGE SCALE GENOMIC DNA]</scope>
    <source>
        <strain evidence="3 4">DSM 105498</strain>
    </source>
</reference>
<feature type="domain" description="UspA" evidence="2">
    <location>
        <begin position="159"/>
        <end position="292"/>
    </location>
</feature>
<dbReference type="Proteomes" id="UP000589626">
    <property type="component" value="Unassembled WGS sequence"/>
</dbReference>
<dbReference type="PANTHER" id="PTHR46268:SF6">
    <property type="entry name" value="UNIVERSAL STRESS PROTEIN UP12"/>
    <property type="match status" value="1"/>
</dbReference>
<gene>
    <name evidence="3" type="ORF">FHU40_003580</name>
</gene>
<evidence type="ECO:0000256" key="1">
    <source>
        <dbReference type="ARBA" id="ARBA00008791"/>
    </source>
</evidence>
<dbReference type="RefSeq" id="WP_183593537.1">
    <property type="nucleotide sequence ID" value="NZ_JACHWR010000002.1"/>
</dbReference>
<feature type="domain" description="UspA" evidence="2">
    <location>
        <begin position="13"/>
        <end position="146"/>
    </location>
</feature>
<comment type="similarity">
    <text evidence="1">Belongs to the universal stress protein A family.</text>
</comment>
<organism evidence="3 4">
    <name type="scientific">Nocardioides soli</name>
    <dbReference type="NCBI Taxonomy" id="1036020"/>
    <lineage>
        <taxon>Bacteria</taxon>
        <taxon>Bacillati</taxon>
        <taxon>Actinomycetota</taxon>
        <taxon>Actinomycetes</taxon>
        <taxon>Propionibacteriales</taxon>
        <taxon>Nocardioidaceae</taxon>
        <taxon>Nocardioides</taxon>
    </lineage>
</organism>
<dbReference type="InterPro" id="IPR006015">
    <property type="entry name" value="Universal_stress_UspA"/>
</dbReference>
<dbReference type="EMBL" id="JACHWR010000002">
    <property type="protein sequence ID" value="MBB3043762.1"/>
    <property type="molecule type" value="Genomic_DNA"/>
</dbReference>
<protein>
    <submittedName>
        <fullName evidence="3">Nucleotide-binding universal stress UspA family protein</fullName>
    </submittedName>
</protein>
<dbReference type="PRINTS" id="PR01438">
    <property type="entry name" value="UNVRSLSTRESS"/>
</dbReference>
<dbReference type="PANTHER" id="PTHR46268">
    <property type="entry name" value="STRESS RESPONSE PROTEIN NHAX"/>
    <property type="match status" value="1"/>
</dbReference>
<evidence type="ECO:0000259" key="2">
    <source>
        <dbReference type="Pfam" id="PF00582"/>
    </source>
</evidence>
<name>A0A7W4VXT8_9ACTN</name>
<dbReference type="SUPFAM" id="SSF52402">
    <property type="entry name" value="Adenine nucleotide alpha hydrolases-like"/>
    <property type="match status" value="2"/>
</dbReference>
<accession>A0A7W4VXT8</accession>